<evidence type="ECO:0000256" key="3">
    <source>
        <dbReference type="ARBA" id="ARBA00022729"/>
    </source>
</evidence>
<gene>
    <name evidence="5" type="ORF">O0V09_16875</name>
</gene>
<dbReference type="Gene3D" id="3.40.190.10">
    <property type="entry name" value="Periplasmic binding protein-like II"/>
    <property type="match status" value="2"/>
</dbReference>
<organism evidence="5 6">
    <name type="scientific">Dasania phycosphaerae</name>
    <dbReference type="NCBI Taxonomy" id="2950436"/>
    <lineage>
        <taxon>Bacteria</taxon>
        <taxon>Pseudomonadati</taxon>
        <taxon>Pseudomonadota</taxon>
        <taxon>Gammaproteobacteria</taxon>
        <taxon>Cellvibrionales</taxon>
        <taxon>Spongiibacteraceae</taxon>
        <taxon>Dasania</taxon>
    </lineage>
</organism>
<dbReference type="PANTHER" id="PTHR30024">
    <property type="entry name" value="ALIPHATIC SULFONATES-BINDING PROTEIN-RELATED"/>
    <property type="match status" value="1"/>
</dbReference>
<protein>
    <submittedName>
        <fullName evidence="5">ABC transporter substrate-binding protein</fullName>
    </submittedName>
</protein>
<comment type="subcellular location">
    <subcellularLocation>
        <location evidence="1">Periplasm</location>
    </subcellularLocation>
</comment>
<dbReference type="GO" id="GO:0042597">
    <property type="term" value="C:periplasmic space"/>
    <property type="evidence" value="ECO:0007669"/>
    <property type="project" value="UniProtKB-SubCell"/>
</dbReference>
<comment type="caution">
    <text evidence="5">The sequence shown here is derived from an EMBL/GenBank/DDBJ whole genome shotgun (WGS) entry which is preliminary data.</text>
</comment>
<evidence type="ECO:0000256" key="4">
    <source>
        <dbReference type="SAM" id="SignalP"/>
    </source>
</evidence>
<feature type="chain" id="PRO_5039939701" evidence="4">
    <location>
        <begin position="23"/>
        <end position="324"/>
    </location>
</feature>
<evidence type="ECO:0000313" key="6">
    <source>
        <dbReference type="Proteomes" id="UP001069090"/>
    </source>
</evidence>
<reference evidence="5 6" key="1">
    <citation type="submission" date="2022-12" db="EMBL/GenBank/DDBJ databases">
        <title>Dasania phycosphaerae sp. nov., isolated from particulate material of the south coast of Korea.</title>
        <authorList>
            <person name="Jiang Y."/>
        </authorList>
    </citation>
    <scope>NUCLEOTIDE SEQUENCE [LARGE SCALE GENOMIC DNA]</scope>
    <source>
        <strain evidence="5 6">GY-19</strain>
    </source>
</reference>
<proteinExistence type="inferred from homology"/>
<dbReference type="RefSeq" id="WP_258332835.1">
    <property type="nucleotide sequence ID" value="NZ_JAPTGG010000018.1"/>
</dbReference>
<dbReference type="SUPFAM" id="SSF53850">
    <property type="entry name" value="Periplasmic binding protein-like II"/>
    <property type="match status" value="1"/>
</dbReference>
<dbReference type="AlphaFoldDB" id="A0A9J6RQY8"/>
<evidence type="ECO:0000313" key="5">
    <source>
        <dbReference type="EMBL" id="MCZ0866884.1"/>
    </source>
</evidence>
<keyword evidence="3 4" id="KW-0732">Signal</keyword>
<feature type="signal peptide" evidence="4">
    <location>
        <begin position="1"/>
        <end position="22"/>
    </location>
</feature>
<name>A0A9J6RQY8_9GAMM</name>
<accession>A0A9J6RQY8</accession>
<evidence type="ECO:0000256" key="1">
    <source>
        <dbReference type="ARBA" id="ARBA00004418"/>
    </source>
</evidence>
<dbReference type="Pfam" id="PF13379">
    <property type="entry name" value="NMT1_2"/>
    <property type="match status" value="1"/>
</dbReference>
<sequence>MIRDLFLRCLIPLLLSAGPAYTQDAPPPPETEINIAFDLWPGYYPLIIAEQQGYFQKYQLNVKSTYFDSVSNLQTRFIHKQFDAVCIALGDIFSLLEQQPNARIILIADLSAGGDALLSLSPLAKNRSNLRIGINVNGFGELFIREFLNDYNYQIEDITLVNVDASQTTQLLLSKQVDIIHSWEPFVTDAVNAGARILYTSRQTPGLLPDVVAFHGDFLNQQPQAAKNFTKAWFEAVEWWLNNPIAGNAMIEKALKLDKAINLKDIKLMSYEDNLDAFNNPNSARSLSRVLNRYIEFFTQKNVITNNLNAGDIINSSFLTPPAK</sequence>
<keyword evidence="6" id="KW-1185">Reference proteome</keyword>
<dbReference type="PANTHER" id="PTHR30024:SF47">
    <property type="entry name" value="TAURINE-BINDING PERIPLASMIC PROTEIN"/>
    <property type="match status" value="1"/>
</dbReference>
<dbReference type="EMBL" id="JAPTGG010000018">
    <property type="protein sequence ID" value="MCZ0866884.1"/>
    <property type="molecule type" value="Genomic_DNA"/>
</dbReference>
<comment type="similarity">
    <text evidence="2">Belongs to the bacterial solute-binding protein SsuA/TauA family.</text>
</comment>
<dbReference type="Proteomes" id="UP001069090">
    <property type="component" value="Unassembled WGS sequence"/>
</dbReference>
<evidence type="ECO:0000256" key="2">
    <source>
        <dbReference type="ARBA" id="ARBA00010742"/>
    </source>
</evidence>